<dbReference type="OrthoDB" id="9795002at2"/>
<dbReference type="Pfam" id="PF08376">
    <property type="entry name" value="NIT"/>
    <property type="match status" value="1"/>
</dbReference>
<dbReference type="PATRIC" id="fig|552518.3.peg.2334"/>
<protein>
    <submittedName>
        <fullName evidence="2">Nitrate regulatory protein</fullName>
    </submittedName>
</protein>
<sequence length="443" mass="48252">MTAQDEREEAALRPGAAERFLRAARLCRIQDLERLLSVSALLKEIGELIHALQKERGASSVYLGSNGTAFAARLAERGAESRALEQVVRARLETIQGPPDRLRSGAQFYSRLAIALYALDGLPGLRRQILGLALAPLDAIKAFTDLIRDLLAVVFEAADVTPDPVISRALAALFNLIQGKEFAGQERATAGTAFARGHFGDMDRRQLRSLMAMQERSFYLFAEFADIDQAVACRAVLAGPSTDLVEQMRRFALDETREGLVPKSVAETWFDETTRRIDALKGLEDRLTADLTGLCAAKLTEARADLDTVGPLGPETVMPVALLVMASGRPETDAETALGLYTLEGISPKLTRSILDVVQSQSRQIQDVSTQLETARTALAERKTIDRAKGVLMASRSLSEENAYKLMRKVAMNQNKRIVDVAEAILSTADILHGLTPGNDPAP</sequence>
<evidence type="ECO:0000313" key="3">
    <source>
        <dbReference type="Proteomes" id="UP000033774"/>
    </source>
</evidence>
<gene>
    <name evidence="2" type="ORF">VZ95_13305</name>
</gene>
<name>A0A0F3IU74_9PROT</name>
<comment type="caution">
    <text evidence="2">The sequence shown here is derived from an EMBL/GenBank/DDBJ whole genome shotgun (WGS) entry which is preliminary data.</text>
</comment>
<organism evidence="2 3">
    <name type="scientific">Elstera litoralis</name>
    <dbReference type="NCBI Taxonomy" id="552518"/>
    <lineage>
        <taxon>Bacteria</taxon>
        <taxon>Pseudomonadati</taxon>
        <taxon>Pseudomonadota</taxon>
        <taxon>Alphaproteobacteria</taxon>
        <taxon>Rhodospirillales</taxon>
        <taxon>Rhodospirillaceae</taxon>
        <taxon>Elstera</taxon>
    </lineage>
</organism>
<dbReference type="InterPro" id="IPR011006">
    <property type="entry name" value="CheY-like_superfamily"/>
</dbReference>
<dbReference type="InterPro" id="IPR013587">
    <property type="entry name" value="Nitrate/nitrite_sensing"/>
</dbReference>
<accession>A0A0F3IU74</accession>
<keyword evidence="3" id="KW-1185">Reference proteome</keyword>
<dbReference type="InterPro" id="IPR036388">
    <property type="entry name" value="WH-like_DNA-bd_sf"/>
</dbReference>
<dbReference type="InterPro" id="IPR005561">
    <property type="entry name" value="ANTAR"/>
</dbReference>
<reference evidence="2 3" key="1">
    <citation type="submission" date="2015-03" db="EMBL/GenBank/DDBJ databases">
        <title>Draft genome sequence of Elstera litoralis.</title>
        <authorList>
            <person name="Rahalkar M.C."/>
            <person name="Dhakephalkar P.K."/>
            <person name="Pore S.D."/>
            <person name="Arora P."/>
            <person name="Kapse N.G."/>
            <person name="Pandit P.S."/>
        </authorList>
    </citation>
    <scope>NUCLEOTIDE SEQUENCE [LARGE SCALE GENOMIC DNA]</scope>
    <source>
        <strain evidence="2 3">Dia-1</strain>
    </source>
</reference>
<dbReference type="GO" id="GO:0003723">
    <property type="term" value="F:RNA binding"/>
    <property type="evidence" value="ECO:0007669"/>
    <property type="project" value="InterPro"/>
</dbReference>
<dbReference type="EMBL" id="LAJY01000349">
    <property type="protein sequence ID" value="KJV09144.1"/>
    <property type="molecule type" value="Genomic_DNA"/>
</dbReference>
<evidence type="ECO:0000313" key="2">
    <source>
        <dbReference type="EMBL" id="KJV09144.1"/>
    </source>
</evidence>
<evidence type="ECO:0000259" key="1">
    <source>
        <dbReference type="PROSITE" id="PS50921"/>
    </source>
</evidence>
<dbReference type="PROSITE" id="PS50921">
    <property type="entry name" value="ANTAR"/>
    <property type="match status" value="1"/>
</dbReference>
<dbReference type="Pfam" id="PF03861">
    <property type="entry name" value="ANTAR"/>
    <property type="match status" value="1"/>
</dbReference>
<dbReference type="SMART" id="SM01012">
    <property type="entry name" value="ANTAR"/>
    <property type="match status" value="1"/>
</dbReference>
<dbReference type="AlphaFoldDB" id="A0A0F3IU74"/>
<dbReference type="SUPFAM" id="SSF52172">
    <property type="entry name" value="CheY-like"/>
    <property type="match status" value="1"/>
</dbReference>
<dbReference type="Proteomes" id="UP000033774">
    <property type="component" value="Unassembled WGS sequence"/>
</dbReference>
<proteinExistence type="predicted"/>
<dbReference type="RefSeq" id="WP_045776279.1">
    <property type="nucleotide sequence ID" value="NZ_LAJY01000349.1"/>
</dbReference>
<feature type="domain" description="ANTAR" evidence="1">
    <location>
        <begin position="365"/>
        <end position="426"/>
    </location>
</feature>
<dbReference type="Gene3D" id="1.10.10.10">
    <property type="entry name" value="Winged helix-like DNA-binding domain superfamily/Winged helix DNA-binding domain"/>
    <property type="match status" value="1"/>
</dbReference>